<keyword evidence="4" id="KW-1185">Reference proteome</keyword>
<feature type="transmembrane region" description="Helical" evidence="1">
    <location>
        <begin position="328"/>
        <end position="348"/>
    </location>
</feature>
<dbReference type="InterPro" id="IPR045957">
    <property type="entry name" value="DUF6377"/>
</dbReference>
<accession>A0A7L5EDF4</accession>
<organism evidence="3 4">
    <name type="scientific">Mucilaginibacter robiniae</name>
    <dbReference type="NCBI Taxonomy" id="2728022"/>
    <lineage>
        <taxon>Bacteria</taxon>
        <taxon>Pseudomonadati</taxon>
        <taxon>Bacteroidota</taxon>
        <taxon>Sphingobacteriia</taxon>
        <taxon>Sphingobacteriales</taxon>
        <taxon>Sphingobacteriaceae</taxon>
        <taxon>Mucilaginibacter</taxon>
    </lineage>
</organism>
<evidence type="ECO:0000256" key="1">
    <source>
        <dbReference type="SAM" id="Phobius"/>
    </source>
</evidence>
<evidence type="ECO:0000259" key="2">
    <source>
        <dbReference type="Pfam" id="PF19904"/>
    </source>
</evidence>
<keyword evidence="1" id="KW-0472">Membrane</keyword>
<proteinExistence type="predicted"/>
<feature type="domain" description="DUF6377" evidence="2">
    <location>
        <begin position="254"/>
        <end position="508"/>
    </location>
</feature>
<reference evidence="3 4" key="1">
    <citation type="submission" date="2020-04" db="EMBL/GenBank/DDBJ databases">
        <title>Genome sequencing of novel species.</title>
        <authorList>
            <person name="Heo J."/>
            <person name="Kim S.-J."/>
            <person name="Kim J.-S."/>
            <person name="Hong S.-B."/>
            <person name="Kwon S.-W."/>
        </authorList>
    </citation>
    <scope>NUCLEOTIDE SEQUENCE [LARGE SCALE GENOMIC DNA]</scope>
    <source>
        <strain evidence="3 4">F39-2</strain>
    </source>
</reference>
<protein>
    <recommendedName>
        <fullName evidence="2">DUF6377 domain-containing protein</fullName>
    </recommendedName>
</protein>
<gene>
    <name evidence="3" type="ORF">HH214_18585</name>
</gene>
<evidence type="ECO:0000313" key="3">
    <source>
        <dbReference type="EMBL" id="QJD98476.1"/>
    </source>
</evidence>
<dbReference type="Proteomes" id="UP000503278">
    <property type="component" value="Chromosome"/>
</dbReference>
<name>A0A7L5EDF4_9SPHI</name>
<dbReference type="EMBL" id="CP051682">
    <property type="protein sequence ID" value="QJD98476.1"/>
    <property type="molecule type" value="Genomic_DNA"/>
</dbReference>
<dbReference type="Pfam" id="PF19904">
    <property type="entry name" value="DUF6377"/>
    <property type="match status" value="1"/>
</dbReference>
<dbReference type="AlphaFoldDB" id="A0A7L5EDF4"/>
<sequence length="550" mass="63688">MVLVVKISLTLISFFILNIAYVKADDLPPIYRLNLVIKIKAKYTRQKEERIASLKRIKGSELSLLEQYQTNNSLYQEYKKFKIDTAIFYATQNLEVAKKLKNKDLSVITQLQLSNLYSSLGKFLESENILTHINRNQLSAPQLFGYYEAQIEFYEHYATNNYSETYVKLIKVYRDSLLTVLEPKSIHYQINLAEKNIYQHNLFAAQSSLLKLLPSTKKNTADYAMVTYLLAYSYQLQHRNNLAMNYYALSAITDVQMANKDNASIQNLALIFYEIGDIDNAFKYTKSAIEDAIFCNVKFRTLRMSELYTIINTSYLEKEANQKGKLQLYLVLISLLSVILILAVIYVYQQMKKVSRIKEKLHITSQQLAKLNHELSKNNVELSDINSQLSEANQVKEAYIAQFFDLCSTYINKLEDYRKALNKKANEKHLDELFKMLRSTTVVDNELEELYKVFDSIFLNLYPNFVSDFNALLIPESQVTVKPGELLNTELRIFALIRLGITDSVQIAAFLRYSLSTIYNYRTKARNKASVSRNDFEKQVTKIGMLPIAM</sequence>
<dbReference type="KEGG" id="mrob:HH214_18585"/>
<keyword evidence="1" id="KW-1133">Transmembrane helix</keyword>
<keyword evidence="1" id="KW-0812">Transmembrane</keyword>
<evidence type="ECO:0000313" key="4">
    <source>
        <dbReference type="Proteomes" id="UP000503278"/>
    </source>
</evidence>